<dbReference type="EMBL" id="JAGYWB010000006">
    <property type="protein sequence ID" value="KAI0518597.1"/>
    <property type="molecule type" value="Genomic_DNA"/>
</dbReference>
<dbReference type="Proteomes" id="UP000829196">
    <property type="component" value="Unassembled WGS sequence"/>
</dbReference>
<reference evidence="1" key="1">
    <citation type="journal article" date="2022" name="Front. Genet.">
        <title>Chromosome-Scale Assembly of the Dendrobium nobile Genome Provides Insights Into the Molecular Mechanism of the Biosynthesis of the Medicinal Active Ingredient of Dendrobium.</title>
        <authorList>
            <person name="Xu Q."/>
            <person name="Niu S.-C."/>
            <person name="Li K.-L."/>
            <person name="Zheng P.-J."/>
            <person name="Zhang X.-J."/>
            <person name="Jia Y."/>
            <person name="Liu Y."/>
            <person name="Niu Y.-X."/>
            <person name="Yu L.-H."/>
            <person name="Chen D.-F."/>
            <person name="Zhang G.-Q."/>
        </authorList>
    </citation>
    <scope>NUCLEOTIDE SEQUENCE</scope>
    <source>
        <tissue evidence="1">Leaf</tissue>
    </source>
</reference>
<evidence type="ECO:0000313" key="1">
    <source>
        <dbReference type="EMBL" id="KAI0518597.1"/>
    </source>
</evidence>
<name>A0A8T3BS80_DENNO</name>
<evidence type="ECO:0000313" key="2">
    <source>
        <dbReference type="Proteomes" id="UP000829196"/>
    </source>
</evidence>
<accession>A0A8T3BS80</accession>
<gene>
    <name evidence="1" type="ORF">KFK09_006033</name>
</gene>
<proteinExistence type="predicted"/>
<organism evidence="1 2">
    <name type="scientific">Dendrobium nobile</name>
    <name type="common">Orchid</name>
    <dbReference type="NCBI Taxonomy" id="94219"/>
    <lineage>
        <taxon>Eukaryota</taxon>
        <taxon>Viridiplantae</taxon>
        <taxon>Streptophyta</taxon>
        <taxon>Embryophyta</taxon>
        <taxon>Tracheophyta</taxon>
        <taxon>Spermatophyta</taxon>
        <taxon>Magnoliopsida</taxon>
        <taxon>Liliopsida</taxon>
        <taxon>Asparagales</taxon>
        <taxon>Orchidaceae</taxon>
        <taxon>Epidendroideae</taxon>
        <taxon>Malaxideae</taxon>
        <taxon>Dendrobiinae</taxon>
        <taxon>Dendrobium</taxon>
    </lineage>
</organism>
<dbReference type="AlphaFoldDB" id="A0A8T3BS80"/>
<sequence length="185" mass="19720">MHSSKLWPKTGNPSIVYKSESVTINSFDPIQQALLPTSQNSTKPWVQEEGMHLKSNSEFVDSECSVHVHVWHEKRVLGPGNRCPAYADMKTEKLGFADRVDIEINFAGVALASPACRKCAEMGVAESASTVEKASVNSAWLVDFVLNAVAVTAGASSAELIVELLTVADSAAVAAHVVAGENLPT</sequence>
<protein>
    <submittedName>
        <fullName evidence="1">Uncharacterized protein</fullName>
    </submittedName>
</protein>
<keyword evidence="2" id="KW-1185">Reference proteome</keyword>
<comment type="caution">
    <text evidence="1">The sequence shown here is derived from an EMBL/GenBank/DDBJ whole genome shotgun (WGS) entry which is preliminary data.</text>
</comment>